<comment type="caution">
    <text evidence="7">The sequence shown here is derived from an EMBL/GenBank/DDBJ whole genome shotgun (WGS) entry which is preliminary data.</text>
</comment>
<keyword evidence="3" id="KW-0862">Zinc</keyword>
<evidence type="ECO:0000259" key="6">
    <source>
        <dbReference type="PROSITE" id="PS51891"/>
    </source>
</evidence>
<feature type="region of interest" description="Disordered" evidence="5">
    <location>
        <begin position="130"/>
        <end position="151"/>
    </location>
</feature>
<keyword evidence="2" id="KW-0479">Metal-binding</keyword>
<dbReference type="InterPro" id="IPR011057">
    <property type="entry name" value="Mss4-like_sf"/>
</dbReference>
<dbReference type="PROSITE" id="PS51891">
    <property type="entry name" value="CENP_V_GFA"/>
    <property type="match status" value="1"/>
</dbReference>
<evidence type="ECO:0000256" key="3">
    <source>
        <dbReference type="ARBA" id="ARBA00022833"/>
    </source>
</evidence>
<dbReference type="PANTHER" id="PTHR33337">
    <property type="entry name" value="GFA DOMAIN-CONTAINING PROTEIN"/>
    <property type="match status" value="1"/>
</dbReference>
<protein>
    <submittedName>
        <fullName evidence="7">GFA family protein</fullName>
    </submittedName>
</protein>
<evidence type="ECO:0000256" key="5">
    <source>
        <dbReference type="SAM" id="MobiDB-lite"/>
    </source>
</evidence>
<dbReference type="PANTHER" id="PTHR33337:SF40">
    <property type="entry name" value="CENP-V_GFA DOMAIN-CONTAINING PROTEIN-RELATED"/>
    <property type="match status" value="1"/>
</dbReference>
<name>A0AAW9DQI0_ACIAO</name>
<comment type="similarity">
    <text evidence="1">Belongs to the Gfa family.</text>
</comment>
<evidence type="ECO:0000313" key="7">
    <source>
        <dbReference type="EMBL" id="MDX5931255.1"/>
    </source>
</evidence>
<dbReference type="Pfam" id="PF04828">
    <property type="entry name" value="GFA"/>
    <property type="match status" value="1"/>
</dbReference>
<dbReference type="GO" id="GO:0016846">
    <property type="term" value="F:carbon-sulfur lyase activity"/>
    <property type="evidence" value="ECO:0007669"/>
    <property type="project" value="InterPro"/>
</dbReference>
<evidence type="ECO:0000256" key="2">
    <source>
        <dbReference type="ARBA" id="ARBA00022723"/>
    </source>
</evidence>
<evidence type="ECO:0000256" key="4">
    <source>
        <dbReference type="ARBA" id="ARBA00023239"/>
    </source>
</evidence>
<dbReference type="Proteomes" id="UP001279553">
    <property type="component" value="Unassembled WGS sequence"/>
</dbReference>
<dbReference type="InterPro" id="IPR006913">
    <property type="entry name" value="CENP-V/GFA"/>
</dbReference>
<reference evidence="7 8" key="1">
    <citation type="submission" date="2023-11" db="EMBL/GenBank/DDBJ databases">
        <title>MicrobeMod: A computational toolkit for identifying prokaryotic methylation and restriction-modification with nanopore sequencing.</title>
        <authorList>
            <person name="Crits-Christoph A."/>
            <person name="Kang S.C."/>
            <person name="Lee H."/>
            <person name="Ostrov N."/>
        </authorList>
    </citation>
    <scope>NUCLEOTIDE SEQUENCE [LARGE SCALE GENOMIC DNA]</scope>
    <source>
        <strain evidence="7 8">DSMZ 700</strain>
    </source>
</reference>
<dbReference type="SUPFAM" id="SSF51316">
    <property type="entry name" value="Mss4-like"/>
    <property type="match status" value="1"/>
</dbReference>
<sequence>MERPITGGCLCGSIRFQSTSAPIATRACWCRDCQYLAAGNASINLIFNKNDLTITGTLQSYQSTADSGNTMQRSFCPHCGTPLFSESSGRSGLTVIRAGALDDPGLGRPQSFIWTDRAPTWGLIDQSLRNHPRQSPAIPSPVGQPPPITSS</sequence>
<feature type="domain" description="CENP-V/GFA" evidence="6">
    <location>
        <begin position="5"/>
        <end position="115"/>
    </location>
</feature>
<dbReference type="AlphaFoldDB" id="A0AAW9DQI0"/>
<dbReference type="EMBL" id="JAWXYB010000018">
    <property type="protein sequence ID" value="MDX5931255.1"/>
    <property type="molecule type" value="Genomic_DNA"/>
</dbReference>
<evidence type="ECO:0000256" key="1">
    <source>
        <dbReference type="ARBA" id="ARBA00005495"/>
    </source>
</evidence>
<organism evidence="7 8">
    <name type="scientific">Acidiphilium acidophilum</name>
    <name type="common">Thiobacillus acidophilus</name>
    <dbReference type="NCBI Taxonomy" id="76588"/>
    <lineage>
        <taxon>Bacteria</taxon>
        <taxon>Pseudomonadati</taxon>
        <taxon>Pseudomonadota</taxon>
        <taxon>Alphaproteobacteria</taxon>
        <taxon>Acetobacterales</taxon>
        <taxon>Acidocellaceae</taxon>
        <taxon>Acidiphilium</taxon>
    </lineage>
</organism>
<gene>
    <name evidence="7" type="ORF">SIL87_10800</name>
</gene>
<feature type="compositionally biased region" description="Pro residues" evidence="5">
    <location>
        <begin position="138"/>
        <end position="151"/>
    </location>
</feature>
<evidence type="ECO:0000313" key="8">
    <source>
        <dbReference type="Proteomes" id="UP001279553"/>
    </source>
</evidence>
<proteinExistence type="inferred from homology"/>
<dbReference type="Gene3D" id="3.90.1590.10">
    <property type="entry name" value="glutathione-dependent formaldehyde- activating enzyme (gfa)"/>
    <property type="match status" value="1"/>
</dbReference>
<dbReference type="RefSeq" id="WP_319614180.1">
    <property type="nucleotide sequence ID" value="NZ_JAWXYB010000018.1"/>
</dbReference>
<keyword evidence="8" id="KW-1185">Reference proteome</keyword>
<keyword evidence="4" id="KW-0456">Lyase</keyword>
<accession>A0AAW9DQI0</accession>
<dbReference type="GO" id="GO:0046872">
    <property type="term" value="F:metal ion binding"/>
    <property type="evidence" value="ECO:0007669"/>
    <property type="project" value="UniProtKB-KW"/>
</dbReference>